<dbReference type="Gene3D" id="1.10.760.10">
    <property type="entry name" value="Cytochrome c-like domain"/>
    <property type="match status" value="2"/>
</dbReference>
<keyword evidence="2" id="KW-0813">Transport</keyword>
<dbReference type="GO" id="GO:0005506">
    <property type="term" value="F:iron ion binding"/>
    <property type="evidence" value="ECO:0007669"/>
    <property type="project" value="InterPro"/>
</dbReference>
<evidence type="ECO:0000259" key="8">
    <source>
        <dbReference type="PROSITE" id="PS51007"/>
    </source>
</evidence>
<evidence type="ECO:0000256" key="5">
    <source>
        <dbReference type="ARBA" id="ARBA00022764"/>
    </source>
</evidence>
<dbReference type="PANTHER" id="PTHR33751:SF9">
    <property type="entry name" value="CYTOCHROME C4"/>
    <property type="match status" value="1"/>
</dbReference>
<dbReference type="SUPFAM" id="SSF46626">
    <property type="entry name" value="Cytochrome c"/>
    <property type="match status" value="2"/>
</dbReference>
<sequence length="210" mass="21486">MKAQLKLQIAGLLSLMTFITVSPAMAAGDAAAGKAKAQVCFACHGVNGASPANPAWPKLAGQHAKYTAKQLADFKKGETRKDPAMAGQVASLSAADMANLGAFFAEQTPKAGGAEKDKVALGQRIYRGGNEKSGVAACAGCHSPSGAGNPAANFPRLSGQNAAYTLKALNDFAKGIRRNDADSGSMMQSIAGRMTDAEKSAVASYIEGLH</sequence>
<evidence type="ECO:0000256" key="3">
    <source>
        <dbReference type="ARBA" id="ARBA00022617"/>
    </source>
</evidence>
<keyword evidence="5" id="KW-0574">Periplasm</keyword>
<organism evidence="9">
    <name type="scientific">hydrothermal vent metagenome</name>
    <dbReference type="NCBI Taxonomy" id="652676"/>
    <lineage>
        <taxon>unclassified sequences</taxon>
        <taxon>metagenomes</taxon>
        <taxon>ecological metagenomes</taxon>
    </lineage>
</organism>
<evidence type="ECO:0000256" key="7">
    <source>
        <dbReference type="ARBA" id="ARBA00023004"/>
    </source>
</evidence>
<comment type="subcellular location">
    <subcellularLocation>
        <location evidence="1">Periplasm</location>
    </subcellularLocation>
</comment>
<keyword evidence="6" id="KW-0249">Electron transport</keyword>
<evidence type="ECO:0000256" key="2">
    <source>
        <dbReference type="ARBA" id="ARBA00022448"/>
    </source>
</evidence>
<name>A0A3B0ZH20_9ZZZZ</name>
<dbReference type="InterPro" id="IPR024167">
    <property type="entry name" value="Cytochrome_c4-like"/>
</dbReference>
<dbReference type="PIRSF" id="PIRSF000005">
    <property type="entry name" value="Cytochrome_c4"/>
    <property type="match status" value="1"/>
</dbReference>
<dbReference type="PROSITE" id="PS51007">
    <property type="entry name" value="CYTC"/>
    <property type="match status" value="2"/>
</dbReference>
<dbReference type="EMBL" id="UOFT01000001">
    <property type="protein sequence ID" value="VAW90941.1"/>
    <property type="molecule type" value="Genomic_DNA"/>
</dbReference>
<evidence type="ECO:0000256" key="4">
    <source>
        <dbReference type="ARBA" id="ARBA00022723"/>
    </source>
</evidence>
<protein>
    <submittedName>
        <fullName evidence="9">Cytochrome c4</fullName>
    </submittedName>
</protein>
<evidence type="ECO:0000256" key="6">
    <source>
        <dbReference type="ARBA" id="ARBA00022982"/>
    </source>
</evidence>
<dbReference type="Pfam" id="PF00034">
    <property type="entry name" value="Cytochrom_C"/>
    <property type="match status" value="2"/>
</dbReference>
<feature type="domain" description="Cytochrome c" evidence="8">
    <location>
        <begin position="117"/>
        <end position="210"/>
    </location>
</feature>
<dbReference type="InterPro" id="IPR009056">
    <property type="entry name" value="Cyt_c-like_dom"/>
</dbReference>
<dbReference type="InterPro" id="IPR050597">
    <property type="entry name" value="Cytochrome_c_Oxidase_Subunit"/>
</dbReference>
<keyword evidence="3" id="KW-0349">Heme</keyword>
<accession>A0A3B0ZH20</accession>
<evidence type="ECO:0000256" key="1">
    <source>
        <dbReference type="ARBA" id="ARBA00004418"/>
    </source>
</evidence>
<dbReference type="PANTHER" id="PTHR33751">
    <property type="entry name" value="CBB3-TYPE CYTOCHROME C OXIDASE SUBUNIT FIXP"/>
    <property type="match status" value="1"/>
</dbReference>
<feature type="domain" description="Cytochrome c" evidence="8">
    <location>
        <begin position="28"/>
        <end position="108"/>
    </location>
</feature>
<evidence type="ECO:0000313" key="9">
    <source>
        <dbReference type="EMBL" id="VAW90941.1"/>
    </source>
</evidence>
<keyword evidence="7" id="KW-0408">Iron</keyword>
<dbReference type="GO" id="GO:0020037">
    <property type="term" value="F:heme binding"/>
    <property type="evidence" value="ECO:0007669"/>
    <property type="project" value="InterPro"/>
</dbReference>
<dbReference type="AlphaFoldDB" id="A0A3B0ZH20"/>
<dbReference type="GO" id="GO:0009055">
    <property type="term" value="F:electron transfer activity"/>
    <property type="evidence" value="ECO:0007669"/>
    <property type="project" value="InterPro"/>
</dbReference>
<dbReference type="InterPro" id="IPR036909">
    <property type="entry name" value="Cyt_c-like_dom_sf"/>
</dbReference>
<keyword evidence="4" id="KW-0479">Metal-binding</keyword>
<proteinExistence type="predicted"/>
<gene>
    <name evidence="9" type="ORF">MNBD_GAMMA23-1557</name>
</gene>
<reference evidence="9" key="1">
    <citation type="submission" date="2018-06" db="EMBL/GenBank/DDBJ databases">
        <authorList>
            <person name="Zhirakovskaya E."/>
        </authorList>
    </citation>
    <scope>NUCLEOTIDE SEQUENCE</scope>
</reference>
<dbReference type="GO" id="GO:0042597">
    <property type="term" value="C:periplasmic space"/>
    <property type="evidence" value="ECO:0007669"/>
    <property type="project" value="UniProtKB-SubCell"/>
</dbReference>